<keyword evidence="4 5" id="KW-0694">RNA-binding</keyword>
<reference evidence="7" key="1">
    <citation type="submission" date="2014-09" db="EMBL/GenBank/DDBJ databases">
        <authorList>
            <person name="Magalhaes I.L.F."/>
            <person name="Oliveira U."/>
            <person name="Santos F.R."/>
            <person name="Vidigal T.H.D.A."/>
            <person name="Brescovit A.D."/>
            <person name="Santos A.J."/>
        </authorList>
    </citation>
    <scope>NUCLEOTIDE SEQUENCE</scope>
    <source>
        <tissue evidence="7">Shoot tissue taken approximately 20 cm above the soil surface</tissue>
    </source>
</reference>
<dbReference type="EMBL" id="GBRH01215428">
    <property type="protein sequence ID" value="JAD82467.1"/>
    <property type="molecule type" value="Transcribed_RNA"/>
</dbReference>
<dbReference type="AlphaFoldDB" id="A0A0A9DFE3"/>
<comment type="similarity">
    <text evidence="5">Belongs to the DEAD box helicase family.</text>
</comment>
<organism evidence="7">
    <name type="scientific">Arundo donax</name>
    <name type="common">Giant reed</name>
    <name type="synonym">Donax arundinaceus</name>
    <dbReference type="NCBI Taxonomy" id="35708"/>
    <lineage>
        <taxon>Eukaryota</taxon>
        <taxon>Viridiplantae</taxon>
        <taxon>Streptophyta</taxon>
        <taxon>Embryophyta</taxon>
        <taxon>Tracheophyta</taxon>
        <taxon>Spermatophyta</taxon>
        <taxon>Magnoliopsida</taxon>
        <taxon>Liliopsida</taxon>
        <taxon>Poales</taxon>
        <taxon>Poaceae</taxon>
        <taxon>PACMAD clade</taxon>
        <taxon>Arundinoideae</taxon>
        <taxon>Arundineae</taxon>
        <taxon>Arundo</taxon>
    </lineage>
</organism>
<dbReference type="CDD" id="cd18787">
    <property type="entry name" value="SF2_C_DEAD"/>
    <property type="match status" value="1"/>
</dbReference>
<evidence type="ECO:0000313" key="7">
    <source>
        <dbReference type="EMBL" id="JAD82467.1"/>
    </source>
</evidence>
<reference evidence="7" key="2">
    <citation type="journal article" date="2015" name="Data Brief">
        <title>Shoot transcriptome of the giant reed, Arundo donax.</title>
        <authorList>
            <person name="Barrero R.A."/>
            <person name="Guerrero F.D."/>
            <person name="Moolhuijzen P."/>
            <person name="Goolsby J.A."/>
            <person name="Tidwell J."/>
            <person name="Bellgard S.E."/>
            <person name="Bellgard M.I."/>
        </authorList>
    </citation>
    <scope>NUCLEOTIDE SEQUENCE</scope>
    <source>
        <tissue evidence="7">Shoot tissue taken approximately 20 cm above the soil surface</tissue>
    </source>
</reference>
<evidence type="ECO:0000259" key="6">
    <source>
        <dbReference type="PROSITE" id="PS51194"/>
    </source>
</evidence>
<keyword evidence="5" id="KW-0347">Helicase</keyword>
<dbReference type="InterPro" id="IPR001650">
    <property type="entry name" value="Helicase_C-like"/>
</dbReference>
<dbReference type="PROSITE" id="PS51194">
    <property type="entry name" value="HELICASE_CTER"/>
    <property type="match status" value="1"/>
</dbReference>
<evidence type="ECO:0000256" key="2">
    <source>
        <dbReference type="ARBA" id="ARBA00022801"/>
    </source>
</evidence>
<dbReference type="PANTHER" id="PTHR24031">
    <property type="entry name" value="RNA HELICASE"/>
    <property type="match status" value="1"/>
</dbReference>
<keyword evidence="1 5" id="KW-0547">Nucleotide-binding</keyword>
<dbReference type="GO" id="GO:0016787">
    <property type="term" value="F:hydrolase activity"/>
    <property type="evidence" value="ECO:0007669"/>
    <property type="project" value="UniProtKB-KW"/>
</dbReference>
<evidence type="ECO:0000256" key="1">
    <source>
        <dbReference type="ARBA" id="ARBA00022741"/>
    </source>
</evidence>
<dbReference type="SMART" id="SM00490">
    <property type="entry name" value="HELICc"/>
    <property type="match status" value="1"/>
</dbReference>
<evidence type="ECO:0000256" key="4">
    <source>
        <dbReference type="ARBA" id="ARBA00022884"/>
    </source>
</evidence>
<keyword evidence="3 5" id="KW-0067">ATP-binding</keyword>
<keyword evidence="2 5" id="KW-0378">Hydrolase</keyword>
<dbReference type="GO" id="GO:0005524">
    <property type="term" value="F:ATP binding"/>
    <property type="evidence" value="ECO:0007669"/>
    <property type="project" value="UniProtKB-UniRule"/>
</dbReference>
<name>A0A0A9DFE3_ARUDO</name>
<evidence type="ECO:0000256" key="3">
    <source>
        <dbReference type="ARBA" id="ARBA00022840"/>
    </source>
</evidence>
<dbReference type="SUPFAM" id="SSF52540">
    <property type="entry name" value="P-loop containing nucleoside triphosphate hydrolases"/>
    <property type="match status" value="1"/>
</dbReference>
<dbReference type="GO" id="GO:0003723">
    <property type="term" value="F:RNA binding"/>
    <property type="evidence" value="ECO:0007669"/>
    <property type="project" value="UniProtKB-UniRule"/>
</dbReference>
<accession>A0A0A9DFE3</accession>
<dbReference type="EC" id="3.6.4.13" evidence="5"/>
<dbReference type="InterPro" id="IPR027417">
    <property type="entry name" value="P-loop_NTPase"/>
</dbReference>
<dbReference type="Gene3D" id="3.40.50.300">
    <property type="entry name" value="P-loop containing nucleotide triphosphate hydrolases"/>
    <property type="match status" value="1"/>
</dbReference>
<dbReference type="Pfam" id="PF00271">
    <property type="entry name" value="Helicase_C"/>
    <property type="match status" value="1"/>
</dbReference>
<evidence type="ECO:0000256" key="5">
    <source>
        <dbReference type="RuleBase" id="RU365068"/>
    </source>
</evidence>
<feature type="domain" description="Helicase C-terminal" evidence="6">
    <location>
        <begin position="1"/>
        <end position="121"/>
    </location>
</feature>
<sequence>MYIMLRDLKLNVREIHSRKPQLYRTRISEEFRDSNRLILVTSDVSTRGVNYPDVTLVIQVGVPPDREHYIHRLGRTRREGKSGRGILLIAPWEEYFLNEISDLPIDKYQAPEIDQQMKQKV</sequence>
<dbReference type="GO" id="GO:0003724">
    <property type="term" value="F:RNA helicase activity"/>
    <property type="evidence" value="ECO:0007669"/>
    <property type="project" value="UniProtKB-EC"/>
</dbReference>
<comment type="function">
    <text evidence="5">RNA helicase.</text>
</comment>
<comment type="catalytic activity">
    <reaction evidence="5">
        <text>ATP + H2O = ADP + phosphate + H(+)</text>
        <dbReference type="Rhea" id="RHEA:13065"/>
        <dbReference type="ChEBI" id="CHEBI:15377"/>
        <dbReference type="ChEBI" id="CHEBI:15378"/>
        <dbReference type="ChEBI" id="CHEBI:30616"/>
        <dbReference type="ChEBI" id="CHEBI:43474"/>
        <dbReference type="ChEBI" id="CHEBI:456216"/>
        <dbReference type="EC" id="3.6.4.13"/>
    </reaction>
</comment>
<protein>
    <recommendedName>
        <fullName evidence="5">ATP-dependent RNA helicase</fullName>
        <ecNumber evidence="5">3.6.4.13</ecNumber>
    </recommendedName>
</protein>
<comment type="domain">
    <text evidence="5">The Q motif is unique to and characteristic of the DEAD box family of RNA helicases and controls ATP binding and hydrolysis.</text>
</comment>
<proteinExistence type="inferred from homology"/>